<reference evidence="6 7" key="1">
    <citation type="submission" date="2017-03" db="EMBL/GenBank/DDBJ databases">
        <title>Genomes of endolithic fungi from Antarctica.</title>
        <authorList>
            <person name="Coleine C."/>
            <person name="Masonjones S."/>
            <person name="Stajich J.E."/>
        </authorList>
    </citation>
    <scope>NUCLEOTIDE SEQUENCE [LARGE SCALE GENOMIC DNA]</scope>
    <source>
        <strain evidence="6 7">CCFEE 6315</strain>
    </source>
</reference>
<dbReference type="InterPro" id="IPR023574">
    <property type="entry name" value="Ribosomal_uL4_dom_sf"/>
</dbReference>
<feature type="region of interest" description="Disordered" evidence="5">
    <location>
        <begin position="97"/>
        <end position="132"/>
    </location>
</feature>
<evidence type="ECO:0000256" key="1">
    <source>
        <dbReference type="ARBA" id="ARBA00010528"/>
    </source>
</evidence>
<feature type="compositionally biased region" description="Low complexity" evidence="5">
    <location>
        <begin position="1"/>
        <end position="15"/>
    </location>
</feature>
<dbReference type="OrthoDB" id="275876at2759"/>
<evidence type="ECO:0000313" key="7">
    <source>
        <dbReference type="Proteomes" id="UP000308549"/>
    </source>
</evidence>
<dbReference type="PANTHER" id="PTHR10746:SF6">
    <property type="entry name" value="LARGE RIBOSOMAL SUBUNIT PROTEIN UL4M"/>
    <property type="match status" value="1"/>
</dbReference>
<keyword evidence="3" id="KW-0687">Ribonucleoprotein</keyword>
<dbReference type="EMBL" id="NAJL01000059">
    <property type="protein sequence ID" value="TKA23222.1"/>
    <property type="molecule type" value="Genomic_DNA"/>
</dbReference>
<proteinExistence type="inferred from homology"/>
<keyword evidence="2" id="KW-0689">Ribosomal protein</keyword>
<evidence type="ECO:0000256" key="2">
    <source>
        <dbReference type="ARBA" id="ARBA00022980"/>
    </source>
</evidence>
<dbReference type="AlphaFoldDB" id="A0A4U0TN74"/>
<comment type="similarity">
    <text evidence="1">Belongs to the universal ribosomal protein uL4 family.</text>
</comment>
<dbReference type="PANTHER" id="PTHR10746">
    <property type="entry name" value="50S RIBOSOMAL PROTEIN L4"/>
    <property type="match status" value="1"/>
</dbReference>
<dbReference type="GO" id="GO:0006412">
    <property type="term" value="P:translation"/>
    <property type="evidence" value="ECO:0007669"/>
    <property type="project" value="InterPro"/>
</dbReference>
<dbReference type="InterPro" id="IPR013005">
    <property type="entry name" value="Ribosomal_uL4-like"/>
</dbReference>
<dbReference type="NCBIfam" id="TIGR03953">
    <property type="entry name" value="rplD_bact"/>
    <property type="match status" value="1"/>
</dbReference>
<evidence type="ECO:0000313" key="6">
    <source>
        <dbReference type="EMBL" id="TKA23222.1"/>
    </source>
</evidence>
<evidence type="ECO:0000256" key="5">
    <source>
        <dbReference type="SAM" id="MobiDB-lite"/>
    </source>
</evidence>
<sequence>MATTAPPTNTKPTPNLGAPRGPPPQSTKPSQISRPPSNPFLTTATLPTLAFPTLEPLTLTTYPSTHLRLPLRKDILHRAVIYEADSTRQGTANTKYRTEVHGSNRKIRPQKGTGSARLGDKKSPMLRGGGVAFGPKPRDFSTKLPRKVYDLAWRTALSYRYQKGELLLLEDFAELVNVHPHSAPRYLRDLLKHNQMGHADGRTLFVTLERREGLFGALEVDGMGRQARAVDVLDVDVKDLLELGRVAMERSALEFLLREHESDLVPGLRLDAWEKSQARMGTGMGMGNGPALGQAQAAVSA</sequence>
<evidence type="ECO:0000256" key="4">
    <source>
        <dbReference type="ARBA" id="ARBA00040565"/>
    </source>
</evidence>
<gene>
    <name evidence="6" type="ORF">B0A50_07615</name>
</gene>
<dbReference type="Proteomes" id="UP000308549">
    <property type="component" value="Unassembled WGS sequence"/>
</dbReference>
<dbReference type="GO" id="GO:1990904">
    <property type="term" value="C:ribonucleoprotein complex"/>
    <property type="evidence" value="ECO:0007669"/>
    <property type="project" value="UniProtKB-KW"/>
</dbReference>
<name>A0A4U0TN74_9PEZI</name>
<comment type="caution">
    <text evidence="6">The sequence shown here is derived from an EMBL/GenBank/DDBJ whole genome shotgun (WGS) entry which is preliminary data.</text>
</comment>
<organism evidence="6 7">
    <name type="scientific">Salinomyces thailandicus</name>
    <dbReference type="NCBI Taxonomy" id="706561"/>
    <lineage>
        <taxon>Eukaryota</taxon>
        <taxon>Fungi</taxon>
        <taxon>Dikarya</taxon>
        <taxon>Ascomycota</taxon>
        <taxon>Pezizomycotina</taxon>
        <taxon>Dothideomycetes</taxon>
        <taxon>Dothideomycetidae</taxon>
        <taxon>Mycosphaerellales</taxon>
        <taxon>Teratosphaeriaceae</taxon>
        <taxon>Salinomyces</taxon>
    </lineage>
</organism>
<dbReference type="InterPro" id="IPR002136">
    <property type="entry name" value="Ribosomal_uL4"/>
</dbReference>
<protein>
    <recommendedName>
        <fullName evidence="4">Large ribosomal subunit protein uL4m</fullName>
    </recommendedName>
</protein>
<feature type="region of interest" description="Disordered" evidence="5">
    <location>
        <begin position="1"/>
        <end position="43"/>
    </location>
</feature>
<dbReference type="GO" id="GO:0005840">
    <property type="term" value="C:ribosome"/>
    <property type="evidence" value="ECO:0007669"/>
    <property type="project" value="UniProtKB-KW"/>
</dbReference>
<evidence type="ECO:0000256" key="3">
    <source>
        <dbReference type="ARBA" id="ARBA00023274"/>
    </source>
</evidence>
<dbReference type="Pfam" id="PF00573">
    <property type="entry name" value="Ribosomal_L4"/>
    <property type="match status" value="1"/>
</dbReference>
<keyword evidence="7" id="KW-1185">Reference proteome</keyword>
<dbReference type="GO" id="GO:0003735">
    <property type="term" value="F:structural constituent of ribosome"/>
    <property type="evidence" value="ECO:0007669"/>
    <property type="project" value="InterPro"/>
</dbReference>
<accession>A0A4U0TN74</accession>
<dbReference type="Gene3D" id="3.40.1370.10">
    <property type="match status" value="1"/>
</dbReference>
<dbReference type="SUPFAM" id="SSF52166">
    <property type="entry name" value="Ribosomal protein L4"/>
    <property type="match status" value="1"/>
</dbReference>